<protein>
    <submittedName>
        <fullName evidence="1">Uncharacterized protein</fullName>
    </submittedName>
</protein>
<organism evidence="1 2">
    <name type="scientific">Pleomassaria siparia CBS 279.74</name>
    <dbReference type="NCBI Taxonomy" id="1314801"/>
    <lineage>
        <taxon>Eukaryota</taxon>
        <taxon>Fungi</taxon>
        <taxon>Dikarya</taxon>
        <taxon>Ascomycota</taxon>
        <taxon>Pezizomycotina</taxon>
        <taxon>Dothideomycetes</taxon>
        <taxon>Pleosporomycetidae</taxon>
        <taxon>Pleosporales</taxon>
        <taxon>Pleomassariaceae</taxon>
        <taxon>Pleomassaria</taxon>
    </lineage>
</organism>
<evidence type="ECO:0000313" key="2">
    <source>
        <dbReference type="Proteomes" id="UP000799428"/>
    </source>
</evidence>
<name>A0A6G1KQD6_9PLEO</name>
<reference evidence="1" key="1">
    <citation type="journal article" date="2020" name="Stud. Mycol.">
        <title>101 Dothideomycetes genomes: a test case for predicting lifestyles and emergence of pathogens.</title>
        <authorList>
            <person name="Haridas S."/>
            <person name="Albert R."/>
            <person name="Binder M."/>
            <person name="Bloem J."/>
            <person name="Labutti K."/>
            <person name="Salamov A."/>
            <person name="Andreopoulos B."/>
            <person name="Baker S."/>
            <person name="Barry K."/>
            <person name="Bills G."/>
            <person name="Bluhm B."/>
            <person name="Cannon C."/>
            <person name="Castanera R."/>
            <person name="Culley D."/>
            <person name="Daum C."/>
            <person name="Ezra D."/>
            <person name="Gonzalez J."/>
            <person name="Henrissat B."/>
            <person name="Kuo A."/>
            <person name="Liang C."/>
            <person name="Lipzen A."/>
            <person name="Lutzoni F."/>
            <person name="Magnuson J."/>
            <person name="Mondo S."/>
            <person name="Nolan M."/>
            <person name="Ohm R."/>
            <person name="Pangilinan J."/>
            <person name="Park H.-J."/>
            <person name="Ramirez L."/>
            <person name="Alfaro M."/>
            <person name="Sun H."/>
            <person name="Tritt A."/>
            <person name="Yoshinaga Y."/>
            <person name="Zwiers L.-H."/>
            <person name="Turgeon B."/>
            <person name="Goodwin S."/>
            <person name="Spatafora J."/>
            <person name="Crous P."/>
            <person name="Grigoriev I."/>
        </authorList>
    </citation>
    <scope>NUCLEOTIDE SEQUENCE</scope>
    <source>
        <strain evidence="1">CBS 279.74</strain>
    </source>
</reference>
<keyword evidence="2" id="KW-1185">Reference proteome</keyword>
<accession>A0A6G1KQD6</accession>
<gene>
    <name evidence="1" type="ORF">K504DRAFT_486820</name>
</gene>
<dbReference type="Proteomes" id="UP000799428">
    <property type="component" value="Unassembled WGS sequence"/>
</dbReference>
<evidence type="ECO:0000313" key="1">
    <source>
        <dbReference type="EMBL" id="KAF2715059.1"/>
    </source>
</evidence>
<dbReference type="EMBL" id="MU005764">
    <property type="protein sequence ID" value="KAF2715059.1"/>
    <property type="molecule type" value="Genomic_DNA"/>
</dbReference>
<dbReference type="AlphaFoldDB" id="A0A6G1KQD6"/>
<proteinExistence type="predicted"/>
<sequence length="119" mass="13064">MLQRRLQRDFSHDTKVSTPFPFRASVFVAYASLPVAVTVGGTYTDGGFYSMHGPAGAVKPIAWLKTDNSLFKAGVRPPTEEMLVSSAKNTSEKVKRILGDIGLRNQGGVEWKMHVVRVV</sequence>
<dbReference type="OrthoDB" id="3649348at2759"/>